<evidence type="ECO:0000313" key="7">
    <source>
        <dbReference type="EMBL" id="UUD35652.1"/>
    </source>
</evidence>
<keyword evidence="4 6" id="KW-1133">Transmembrane helix</keyword>
<evidence type="ECO:0000313" key="10">
    <source>
        <dbReference type="Proteomes" id="UP001058569"/>
    </source>
</evidence>
<feature type="transmembrane region" description="Helical" evidence="6">
    <location>
        <begin position="371"/>
        <end position="394"/>
    </location>
</feature>
<comment type="subcellular location">
    <subcellularLocation>
        <location evidence="1">Cell membrane</location>
        <topology evidence="1">Multi-pass membrane protein</topology>
    </subcellularLocation>
</comment>
<evidence type="ECO:0000256" key="3">
    <source>
        <dbReference type="ARBA" id="ARBA00022692"/>
    </source>
</evidence>
<protein>
    <submittedName>
        <fullName evidence="7">APC family permease</fullName>
    </submittedName>
    <submittedName>
        <fullName evidence="8">Serine/threonine exchanger SteT</fullName>
    </submittedName>
</protein>
<feature type="transmembrane region" description="Helical" evidence="6">
    <location>
        <begin position="270"/>
        <end position="292"/>
    </location>
</feature>
<dbReference type="Proteomes" id="UP001058569">
    <property type="component" value="Chromosome"/>
</dbReference>
<dbReference type="PIRSF" id="PIRSF006060">
    <property type="entry name" value="AA_transporter"/>
    <property type="match status" value="1"/>
</dbReference>
<dbReference type="InterPro" id="IPR002293">
    <property type="entry name" value="AA/rel_permease1"/>
</dbReference>
<dbReference type="GO" id="GO:0005886">
    <property type="term" value="C:plasma membrane"/>
    <property type="evidence" value="ECO:0007669"/>
    <property type="project" value="UniProtKB-SubCell"/>
</dbReference>
<evidence type="ECO:0000256" key="6">
    <source>
        <dbReference type="SAM" id="Phobius"/>
    </source>
</evidence>
<feature type="transmembrane region" description="Helical" evidence="6">
    <location>
        <begin position="20"/>
        <end position="38"/>
    </location>
</feature>
<proteinExistence type="predicted"/>
<reference evidence="7" key="2">
    <citation type="submission" date="2022-07" db="EMBL/GenBank/DDBJ databases">
        <title>Complete genome of Mycoplasma caviae type strain G122.</title>
        <authorList>
            <person name="Spergser J."/>
        </authorList>
    </citation>
    <scope>NUCLEOTIDE SEQUENCE</scope>
    <source>
        <strain evidence="7">G122</strain>
    </source>
</reference>
<keyword evidence="10" id="KW-1185">Reference proteome</keyword>
<evidence type="ECO:0000256" key="1">
    <source>
        <dbReference type="ARBA" id="ARBA00004651"/>
    </source>
</evidence>
<evidence type="ECO:0000256" key="5">
    <source>
        <dbReference type="ARBA" id="ARBA00023136"/>
    </source>
</evidence>
<dbReference type="InterPro" id="IPR050367">
    <property type="entry name" value="APC_superfamily"/>
</dbReference>
<feature type="transmembrane region" description="Helical" evidence="6">
    <location>
        <begin position="505"/>
        <end position="524"/>
    </location>
</feature>
<feature type="transmembrane region" description="Helical" evidence="6">
    <location>
        <begin position="104"/>
        <end position="124"/>
    </location>
</feature>
<feature type="transmembrane region" description="Helical" evidence="6">
    <location>
        <begin position="177"/>
        <end position="197"/>
    </location>
</feature>
<dbReference type="GO" id="GO:0022857">
    <property type="term" value="F:transmembrane transporter activity"/>
    <property type="evidence" value="ECO:0007669"/>
    <property type="project" value="InterPro"/>
</dbReference>
<dbReference type="Pfam" id="PF13520">
    <property type="entry name" value="AA_permease_2"/>
    <property type="match status" value="1"/>
</dbReference>
<organism evidence="8 9">
    <name type="scientific">Mycoplasmopsis caviae</name>
    <dbReference type="NCBI Taxonomy" id="55603"/>
    <lineage>
        <taxon>Bacteria</taxon>
        <taxon>Bacillati</taxon>
        <taxon>Mycoplasmatota</taxon>
        <taxon>Mycoplasmoidales</taxon>
        <taxon>Metamycoplasmataceae</taxon>
        <taxon>Mycoplasmopsis</taxon>
    </lineage>
</organism>
<keyword evidence="5 6" id="KW-0472">Membrane</keyword>
<dbReference type="RefSeq" id="WP_126117894.1">
    <property type="nucleotide sequence ID" value="NZ_CP101806.1"/>
</dbReference>
<dbReference type="EMBL" id="CP101806">
    <property type="protein sequence ID" value="UUD35652.1"/>
    <property type="molecule type" value="Genomic_DNA"/>
</dbReference>
<keyword evidence="3 6" id="KW-0812">Transmembrane</keyword>
<feature type="transmembrane region" description="Helical" evidence="6">
    <location>
        <begin position="460"/>
        <end position="485"/>
    </location>
</feature>
<keyword evidence="2" id="KW-1003">Cell membrane</keyword>
<gene>
    <name evidence="8" type="primary">steT_2</name>
    <name evidence="8" type="ORF">NCTC10126_00079</name>
    <name evidence="7" type="ORF">NPA07_02150</name>
</gene>
<dbReference type="AlphaFoldDB" id="A0A3P8LHP9"/>
<sequence length="552" mass="60232">MDNKETKNVQEPSKEKKISFISAMLIVIGGSVGAGIFFKSDKILGYSHSSLILAIFCWIIAACAVIAMGLALIELTSVKNDNLSLMSWCKVFNSKRIYRASKDFMTYIYLPLTYLFMPFYVILSLQDGLSALTGNAKFGTNFDWIIWLIIGLGMSAYFLIVPAYWSKVGNIQNIVVLAIKFIPLVAVVILGFVLAATGKGGTADINWTIPKSTKTISQIIKEGGSVKAFAGFGAGLGVFISIAAIFFAYDGFYVAAGIQSEMKEPKKTPLAIFLGLGITTIIYLIIAIAMSINGGSFSKMLDFMKSLMGEKAANITFGIINICIAIGVLGILNGFSMWAPRFVEDLLAQGDLPFWEKLQGKLNANKPIVGIIYSLVLTIPIVIIFTTIGALAYLDTVGYGDNVYGSGMGRLYSFCDLMADWTAVFTFGFIAVAILGAIINRKTKKVEIKDKKKYFLPAAWISVILVFIGIIVTVLVPVIDLFLLFGIDNNILTGDAKKSLILSRVMVIVVLGIYAGLSFLPAVFEDIVHKAKFGSLEKYEEYKANKLIKKES</sequence>
<evidence type="ECO:0000313" key="9">
    <source>
        <dbReference type="Proteomes" id="UP000280036"/>
    </source>
</evidence>
<feature type="transmembrane region" description="Helical" evidence="6">
    <location>
        <begin position="312"/>
        <end position="332"/>
    </location>
</feature>
<reference evidence="8 9" key="1">
    <citation type="submission" date="2018-12" db="EMBL/GenBank/DDBJ databases">
        <authorList>
            <consortium name="Pathogen Informatics"/>
        </authorList>
    </citation>
    <scope>NUCLEOTIDE SEQUENCE [LARGE SCALE GENOMIC DNA]</scope>
    <source>
        <strain evidence="8 9">NCTC10126</strain>
    </source>
</reference>
<dbReference type="Proteomes" id="UP000280036">
    <property type="component" value="Unassembled WGS sequence"/>
</dbReference>
<dbReference type="Gene3D" id="1.20.1740.10">
    <property type="entry name" value="Amino acid/polyamine transporter I"/>
    <property type="match status" value="1"/>
</dbReference>
<name>A0A3P8LHP9_9BACT</name>
<feature type="transmembrane region" description="Helical" evidence="6">
    <location>
        <begin position="50"/>
        <end position="73"/>
    </location>
</feature>
<feature type="transmembrane region" description="Helical" evidence="6">
    <location>
        <begin position="421"/>
        <end position="439"/>
    </location>
</feature>
<evidence type="ECO:0000256" key="4">
    <source>
        <dbReference type="ARBA" id="ARBA00022989"/>
    </source>
</evidence>
<dbReference type="PANTHER" id="PTHR42770:SF7">
    <property type="entry name" value="MEMBRANE PROTEIN"/>
    <property type="match status" value="1"/>
</dbReference>
<evidence type="ECO:0000256" key="2">
    <source>
        <dbReference type="ARBA" id="ARBA00022475"/>
    </source>
</evidence>
<feature type="transmembrane region" description="Helical" evidence="6">
    <location>
        <begin position="228"/>
        <end position="249"/>
    </location>
</feature>
<evidence type="ECO:0000313" key="8">
    <source>
        <dbReference type="EMBL" id="VDR41602.1"/>
    </source>
</evidence>
<dbReference type="EMBL" id="UZVY01000001">
    <property type="protein sequence ID" value="VDR41602.1"/>
    <property type="molecule type" value="Genomic_DNA"/>
</dbReference>
<dbReference type="PANTHER" id="PTHR42770">
    <property type="entry name" value="AMINO ACID TRANSPORTER-RELATED"/>
    <property type="match status" value="1"/>
</dbReference>
<accession>A0A3P8LHP9</accession>
<dbReference type="OrthoDB" id="396925at2"/>
<feature type="transmembrane region" description="Helical" evidence="6">
    <location>
        <begin position="144"/>
        <end position="165"/>
    </location>
</feature>